<name>A0A9P8LIL3_9PEZI</name>
<organism evidence="2 3">
    <name type="scientific">Trichoglossum hirsutum</name>
    <dbReference type="NCBI Taxonomy" id="265104"/>
    <lineage>
        <taxon>Eukaryota</taxon>
        <taxon>Fungi</taxon>
        <taxon>Dikarya</taxon>
        <taxon>Ascomycota</taxon>
        <taxon>Pezizomycotina</taxon>
        <taxon>Geoglossomycetes</taxon>
        <taxon>Geoglossales</taxon>
        <taxon>Geoglossaceae</taxon>
        <taxon>Trichoglossum</taxon>
    </lineage>
</organism>
<evidence type="ECO:0000256" key="1">
    <source>
        <dbReference type="SAM" id="MobiDB-lite"/>
    </source>
</evidence>
<feature type="compositionally biased region" description="Basic and acidic residues" evidence="1">
    <location>
        <begin position="906"/>
        <end position="917"/>
    </location>
</feature>
<accession>A0A9P8LIL3</accession>
<reference evidence="2" key="1">
    <citation type="submission" date="2021-03" db="EMBL/GenBank/DDBJ databases">
        <title>Comparative genomics and phylogenomic investigation of the class Geoglossomycetes provide insights into ecological specialization and systematics.</title>
        <authorList>
            <person name="Melie T."/>
            <person name="Pirro S."/>
            <person name="Miller A.N."/>
            <person name="Quandt A."/>
        </authorList>
    </citation>
    <scope>NUCLEOTIDE SEQUENCE</scope>
    <source>
        <strain evidence="2">CAQ_001_2017</strain>
    </source>
</reference>
<evidence type="ECO:0000313" key="3">
    <source>
        <dbReference type="Proteomes" id="UP000750711"/>
    </source>
</evidence>
<feature type="region of interest" description="Disordered" evidence="1">
    <location>
        <begin position="529"/>
        <end position="550"/>
    </location>
</feature>
<dbReference type="AlphaFoldDB" id="A0A9P8LIL3"/>
<sequence>MSGCMNAYKKVAPICLNRRLQRLELVRLDILALVLPNAEKVYEVRPLSPSQVGPVLRIFLLKIPFRVSISSTWIFHPNPKKPHDTARAPSFVADDTMQSLNPGDNSASVVTFHYPVLPLEVKPEGSPSLSSSIMSGRSDIHSDDNASSLGDSAYEILTDSTILTSDDEDRDDNTDSVASLDEHGVDDSSSLAGTEASGETASTSSRSDSHAETHGIPEFHGLDRDTYGGEASASGLTLRGEDRPSTPPIEFEEPEFLGEQVSVTHTVCSFSEQQTSEILKHVRIADPPTRLTATVRQTMAKQGLAIDEPFRVLYVGGSTAKGEIISKIGASLAVPVAETSHRRSSRFNIVPVSSFGDSSSPEVELIDSFGLELVVDECTHARTTKVEARPDTLTLHLNSSFWYRSRCDDSGFHLESPTYWKLPHLAVFFCSDDDNISARQTRLYARSFMARHAVPSIVISQNPLYGRPVESYTLDTRSVHMCLESRSTTSLGNRVLKRLPIDLSTFLNIDARQMNRNLACLTGLYAGRDAPQPPDREQTPSPPNMSSNHTKISAYPYRLARSFDFLREWKNKVFWATALVISLLAVAITTATLFPHSDGPTQASWWSRNKGPENFIQVVSTPASSVTIGTTATAPSTMPLSQPHDSNAPPPSEVDHPMSNSVANPSLDFVGILFNQPPTALNDSDKFKLHIIGDSHMILRPPRRFALLKKPPKIFVRVTRNDRVVDVRLSKLFEGAYTLKLEREDAYGTMNVSVWTKTKPAMEQNFELDFGNPWLKVWGLRKAARALSEQLQKDVKYAQDSLQAVINQAATEARKVMDKASQEAIKRGAGAQEFAVSTAKQISQKVSERGQIASELAVQASGYKSSQLARIRYFAKGSVTSAKHLDKESGQERGQEGRPGNATYRQEAKGMQEELQRPKMTPFINNYS</sequence>
<feature type="region of interest" description="Disordered" evidence="1">
    <location>
        <begin position="882"/>
        <end position="928"/>
    </location>
</feature>
<dbReference type="EMBL" id="JAGHQM010000034">
    <property type="protein sequence ID" value="KAH0566099.1"/>
    <property type="molecule type" value="Genomic_DNA"/>
</dbReference>
<feature type="compositionally biased region" description="Basic and acidic residues" evidence="1">
    <location>
        <begin position="883"/>
        <end position="896"/>
    </location>
</feature>
<comment type="caution">
    <text evidence="2">The sequence shown here is derived from an EMBL/GenBank/DDBJ whole genome shotgun (WGS) entry which is preliminary data.</text>
</comment>
<feature type="compositionally biased region" description="Basic and acidic residues" evidence="1">
    <location>
        <begin position="207"/>
        <end position="227"/>
    </location>
</feature>
<keyword evidence="3" id="KW-1185">Reference proteome</keyword>
<feature type="region of interest" description="Disordered" evidence="1">
    <location>
        <begin position="123"/>
        <end position="251"/>
    </location>
</feature>
<proteinExistence type="predicted"/>
<gene>
    <name evidence="2" type="ORF">GP486_000490</name>
</gene>
<feature type="compositionally biased region" description="Low complexity" evidence="1">
    <location>
        <begin position="192"/>
        <end position="206"/>
    </location>
</feature>
<feature type="region of interest" description="Disordered" evidence="1">
    <location>
        <begin position="629"/>
        <end position="660"/>
    </location>
</feature>
<dbReference type="Proteomes" id="UP000750711">
    <property type="component" value="Unassembled WGS sequence"/>
</dbReference>
<feature type="compositionally biased region" description="Low complexity" evidence="1">
    <location>
        <begin position="126"/>
        <end position="137"/>
    </location>
</feature>
<evidence type="ECO:0000313" key="2">
    <source>
        <dbReference type="EMBL" id="KAH0566099.1"/>
    </source>
</evidence>
<feature type="compositionally biased region" description="Acidic residues" evidence="1">
    <location>
        <begin position="165"/>
        <end position="174"/>
    </location>
</feature>
<feature type="compositionally biased region" description="Polar residues" evidence="1">
    <location>
        <begin position="629"/>
        <end position="645"/>
    </location>
</feature>
<protein>
    <submittedName>
        <fullName evidence="2">Uncharacterized protein</fullName>
    </submittedName>
</protein>